<sequence>MRMTRAQAAAMAAAADADDNDNNNDRNASTTPTDELPTKGREVLGELTPNLDAEADQSTVQDEEQDITNEVAESRDLGHDGVKKDVDEIEDEEEAGAKVEKASTSTPAASASPEKPNHIPIHQDDSLKLPVTNLDAGSPTTELPLLNITPQRTPAKKVMKNDFAHMRSTSNKENMVPDPSVVAGPVDRLQTHVEYLGSEQDQPQTPTDAQHSHQPQDGHENGNEIENHNHQETTNAEPESTQTDEAQDDSLIGHFEALHVSPKKAQKFVDPEAESETQSGAELSVPEQPHKAEETIKTNGATDQAQQEAPKDIKKEAPNAEKKPNVGQKLQPKDKQANSTSPVAKKVAPQTSQSDTTKLARKPSVRQSTVTRQSSVVRKSMAPRPEPSTNTAIKRTTSVKRSSVRPSIAPRAGSSQSAGRGPPAPIPHSKPRPMSMSFPAPPPPPKSSKAPTQATFQLGGEAVAARLKAEKEERLKRQAEGTAAKPTYKPPPPPKSTKAPTRATFQLPGEAIAAKLKADKEERQKRLESEGPAKKSTFVPPVTQKSTKPVTKATFQLSSDAFAAKMKAQKEERAKRAQEEEEKIAAQRKQGFKARPAPKIKEPALVRQIAASRARLPSNETSTGGLKRATSVREPTSTAAKRQSSFQPSISTSSTTTLPPRASTSFQKRQSTAAPFVSKGKEVFSRAAEKKEKEDKEKKDKEDAAKKARVEAAEKGRLASREWAARRKSKVVAGAAGAAAPAAV</sequence>
<feature type="region of interest" description="Disordered" evidence="1">
    <location>
        <begin position="566"/>
        <end position="744"/>
    </location>
</feature>
<reference evidence="2 3" key="1">
    <citation type="submission" date="2018-10" db="EMBL/GenBank/DDBJ databases">
        <title>Fifty Aureobasidium pullulans genomes reveal a recombining polyextremotolerant generalist.</title>
        <authorList>
            <person name="Gostincar C."/>
            <person name="Turk M."/>
            <person name="Zajc J."/>
            <person name="Gunde-Cimerman N."/>
        </authorList>
    </citation>
    <scope>NUCLEOTIDE SEQUENCE [LARGE SCALE GENOMIC DNA]</scope>
    <source>
        <strain evidence="2 3">EXF-11900</strain>
    </source>
</reference>
<evidence type="ECO:0000313" key="2">
    <source>
        <dbReference type="EMBL" id="THV65468.1"/>
    </source>
</evidence>
<feature type="compositionally biased region" description="Polar residues" evidence="1">
    <location>
        <begin position="387"/>
        <end position="405"/>
    </location>
</feature>
<feature type="compositionally biased region" description="Basic and acidic residues" evidence="1">
    <location>
        <begin position="467"/>
        <end position="479"/>
    </location>
</feature>
<feature type="compositionally biased region" description="Polar residues" evidence="1">
    <location>
        <begin position="633"/>
        <end position="643"/>
    </location>
</feature>
<feature type="compositionally biased region" description="Basic and acidic residues" evidence="1">
    <location>
        <begin position="679"/>
        <end position="725"/>
    </location>
</feature>
<feature type="compositionally biased region" description="Basic and acidic residues" evidence="1">
    <location>
        <begin position="568"/>
        <end position="578"/>
    </location>
</feature>
<feature type="compositionally biased region" description="Low complexity" evidence="1">
    <location>
        <begin position="102"/>
        <end position="113"/>
    </location>
</feature>
<evidence type="ECO:0000256" key="1">
    <source>
        <dbReference type="SAM" id="MobiDB-lite"/>
    </source>
</evidence>
<name>A0A4S8S5H9_AURPU</name>
<dbReference type="AlphaFoldDB" id="A0A4S8S5H9"/>
<protein>
    <submittedName>
        <fullName evidence="2">Uncharacterized protein</fullName>
    </submittedName>
</protein>
<feature type="region of interest" description="Disordered" evidence="1">
    <location>
        <begin position="518"/>
        <end position="551"/>
    </location>
</feature>
<feature type="compositionally biased region" description="Low complexity" evidence="1">
    <location>
        <begin position="1"/>
        <end position="15"/>
    </location>
</feature>
<feature type="compositionally biased region" description="Basic and acidic residues" evidence="1">
    <location>
        <begin position="115"/>
        <end position="127"/>
    </location>
</feature>
<organism evidence="2 3">
    <name type="scientific">Aureobasidium pullulans</name>
    <name type="common">Black yeast</name>
    <name type="synonym">Pullularia pullulans</name>
    <dbReference type="NCBI Taxonomy" id="5580"/>
    <lineage>
        <taxon>Eukaryota</taxon>
        <taxon>Fungi</taxon>
        <taxon>Dikarya</taxon>
        <taxon>Ascomycota</taxon>
        <taxon>Pezizomycotina</taxon>
        <taxon>Dothideomycetes</taxon>
        <taxon>Dothideomycetidae</taxon>
        <taxon>Dothideales</taxon>
        <taxon>Saccotheciaceae</taxon>
        <taxon>Aureobasidium</taxon>
    </lineage>
</organism>
<feature type="compositionally biased region" description="Basic and acidic residues" evidence="1">
    <location>
        <begin position="72"/>
        <end position="86"/>
    </location>
</feature>
<feature type="compositionally biased region" description="Low complexity" evidence="1">
    <location>
        <begin position="731"/>
        <end position="744"/>
    </location>
</feature>
<feature type="region of interest" description="Disordered" evidence="1">
    <location>
        <begin position="1"/>
        <end position="503"/>
    </location>
</feature>
<dbReference type="Proteomes" id="UP000304951">
    <property type="component" value="Unassembled WGS sequence"/>
</dbReference>
<comment type="caution">
    <text evidence="2">The sequence shown here is derived from an EMBL/GenBank/DDBJ whole genome shotgun (WGS) entry which is preliminary data.</text>
</comment>
<feature type="compositionally biased region" description="Polar residues" evidence="1">
    <location>
        <begin position="297"/>
        <end position="307"/>
    </location>
</feature>
<accession>A0A4S8S5H9</accession>
<feature type="compositionally biased region" description="Basic and acidic residues" evidence="1">
    <location>
        <begin position="518"/>
        <end position="533"/>
    </location>
</feature>
<feature type="compositionally biased region" description="Low complexity" evidence="1">
    <location>
        <begin position="644"/>
        <end position="665"/>
    </location>
</feature>
<feature type="compositionally biased region" description="Polar residues" evidence="1">
    <location>
        <begin position="365"/>
        <end position="377"/>
    </location>
</feature>
<evidence type="ECO:0000313" key="3">
    <source>
        <dbReference type="Proteomes" id="UP000304951"/>
    </source>
</evidence>
<feature type="compositionally biased region" description="Basic and acidic residues" evidence="1">
    <location>
        <begin position="309"/>
        <end position="324"/>
    </location>
</feature>
<dbReference type="EMBL" id="QZAF01000652">
    <property type="protein sequence ID" value="THV65468.1"/>
    <property type="molecule type" value="Genomic_DNA"/>
</dbReference>
<feature type="compositionally biased region" description="Polar residues" evidence="1">
    <location>
        <begin position="233"/>
        <end position="244"/>
    </location>
</feature>
<gene>
    <name evidence="2" type="ORF">D6D28_09081</name>
</gene>
<feature type="compositionally biased region" description="Basic and acidic residues" evidence="1">
    <location>
        <begin position="210"/>
        <end position="231"/>
    </location>
</feature>
<proteinExistence type="predicted"/>
<feature type="compositionally biased region" description="Polar residues" evidence="1">
    <location>
        <begin position="199"/>
        <end position="209"/>
    </location>
</feature>